<keyword evidence="2" id="KW-1185">Reference proteome</keyword>
<name>A0A8H6KGZ0_9PEZI</name>
<sequence length="357" mass="40404">MFHEGPDLSTVLQNVVPHPLAEELQDDECQSRISSALADQSRYSDLWEITDRVLKSLVSSSGNDAFKVINAFRETLSREGAVALMTDVKTIGKDPAKMALLQRYLVETVLKPMKLLRAVKPGPPNPSAPEHYPSAILRIQQQESLRQECLRRDSHRCAHCHHIDFRTLAHFPTNSPRDKQALENIWFALYRYFPGLKGKIGPDEGGGLEQHANLVTFNIQTRYFFNRHCIAFNHLEDPGAPNRYKIEKMLPGAFGFIPPEGHREVMTLISSCSSSPDDDDDENPQLPLPEPELFRTHCQIAKILKATSLGREIDEVMSASDWSFEDRPDYGLWLIGLNRVLANVVPHPLYPDARAEF</sequence>
<evidence type="ECO:0008006" key="3">
    <source>
        <dbReference type="Google" id="ProtNLM"/>
    </source>
</evidence>
<evidence type="ECO:0000313" key="1">
    <source>
        <dbReference type="EMBL" id="KAF6831058.1"/>
    </source>
</evidence>
<proteinExistence type="predicted"/>
<dbReference type="AlphaFoldDB" id="A0A8H6KGZ0"/>
<protein>
    <recommendedName>
        <fullName evidence="3">HNH nuclease domain-containing protein</fullName>
    </recommendedName>
</protein>
<dbReference type="EMBL" id="WIGO01000086">
    <property type="protein sequence ID" value="KAF6831058.1"/>
    <property type="molecule type" value="Genomic_DNA"/>
</dbReference>
<organism evidence="1 2">
    <name type="scientific">Colletotrichum plurivorum</name>
    <dbReference type="NCBI Taxonomy" id="2175906"/>
    <lineage>
        <taxon>Eukaryota</taxon>
        <taxon>Fungi</taxon>
        <taxon>Dikarya</taxon>
        <taxon>Ascomycota</taxon>
        <taxon>Pezizomycotina</taxon>
        <taxon>Sordariomycetes</taxon>
        <taxon>Hypocreomycetidae</taxon>
        <taxon>Glomerellales</taxon>
        <taxon>Glomerellaceae</taxon>
        <taxon>Colletotrichum</taxon>
        <taxon>Colletotrichum orchidearum species complex</taxon>
    </lineage>
</organism>
<gene>
    <name evidence="1" type="ORF">CPLU01_06994</name>
</gene>
<accession>A0A8H6KGZ0</accession>
<reference evidence="1" key="1">
    <citation type="journal article" date="2020" name="Phytopathology">
        <title>Genome Sequence Resources of Colletotrichum truncatum, C. plurivorum, C. musicola, and C. sojae: Four Species Pathogenic to Soybean (Glycine max).</title>
        <authorList>
            <person name="Rogerio F."/>
            <person name="Boufleur T.R."/>
            <person name="Ciampi-Guillardi M."/>
            <person name="Sukno S.A."/>
            <person name="Thon M.R."/>
            <person name="Massola Junior N.S."/>
            <person name="Baroncelli R."/>
        </authorList>
    </citation>
    <scope>NUCLEOTIDE SEQUENCE</scope>
    <source>
        <strain evidence="1">LFN00145</strain>
    </source>
</reference>
<evidence type="ECO:0000313" key="2">
    <source>
        <dbReference type="Proteomes" id="UP000654918"/>
    </source>
</evidence>
<comment type="caution">
    <text evidence="1">The sequence shown here is derived from an EMBL/GenBank/DDBJ whole genome shotgun (WGS) entry which is preliminary data.</text>
</comment>
<dbReference type="Proteomes" id="UP000654918">
    <property type="component" value="Unassembled WGS sequence"/>
</dbReference>